<gene>
    <name evidence="1" type="ORF">HJG60_008387</name>
</gene>
<accession>A0A834DM75</accession>
<name>A0A834DM75_9CHIR</name>
<comment type="caution">
    <text evidence="1">The sequence shown here is derived from an EMBL/GenBank/DDBJ whole genome shotgun (WGS) entry which is preliminary data.</text>
</comment>
<organism evidence="1 2">
    <name type="scientific">Phyllostomus discolor</name>
    <name type="common">pale spear-nosed bat</name>
    <dbReference type="NCBI Taxonomy" id="89673"/>
    <lineage>
        <taxon>Eukaryota</taxon>
        <taxon>Metazoa</taxon>
        <taxon>Chordata</taxon>
        <taxon>Craniata</taxon>
        <taxon>Vertebrata</taxon>
        <taxon>Euteleostomi</taxon>
        <taxon>Mammalia</taxon>
        <taxon>Eutheria</taxon>
        <taxon>Laurasiatheria</taxon>
        <taxon>Chiroptera</taxon>
        <taxon>Yangochiroptera</taxon>
        <taxon>Phyllostomidae</taxon>
        <taxon>Phyllostominae</taxon>
        <taxon>Phyllostomus</taxon>
    </lineage>
</organism>
<evidence type="ECO:0000313" key="1">
    <source>
        <dbReference type="EMBL" id="KAF6086181.1"/>
    </source>
</evidence>
<dbReference type="AlphaFoldDB" id="A0A834DM75"/>
<sequence length="181" mass="20134">MAHTASYLFNTRISTECSEEFAHINSLNTFAVFEQRGTRGCQKKTKTKTVDCRVPRETATKPEHRKGLRNHLCRSPLLHTPSHRTAHAASCPGLWKHTPPQNLPGQETGVFLFGADLSVQACVLLSLSGRPQDSVCARISSGLVHRRPWIRAVNPLWGWVSSIRIPPLLLFCCFCVAFTAS</sequence>
<proteinExistence type="predicted"/>
<dbReference type="Proteomes" id="UP000664940">
    <property type="component" value="Unassembled WGS sequence"/>
</dbReference>
<evidence type="ECO:0000313" key="2">
    <source>
        <dbReference type="Proteomes" id="UP000664940"/>
    </source>
</evidence>
<dbReference type="EMBL" id="JABVXQ010000011">
    <property type="protein sequence ID" value="KAF6086181.1"/>
    <property type="molecule type" value="Genomic_DNA"/>
</dbReference>
<protein>
    <submittedName>
        <fullName evidence="1">Uncharacterized protein</fullName>
    </submittedName>
</protein>
<reference evidence="1 2" key="1">
    <citation type="journal article" date="2020" name="Nature">
        <title>Six reference-quality genomes reveal evolution of bat adaptations.</title>
        <authorList>
            <person name="Jebb D."/>
            <person name="Huang Z."/>
            <person name="Pippel M."/>
            <person name="Hughes G.M."/>
            <person name="Lavrichenko K."/>
            <person name="Devanna P."/>
            <person name="Winkler S."/>
            <person name="Jermiin L.S."/>
            <person name="Skirmuntt E.C."/>
            <person name="Katzourakis A."/>
            <person name="Burkitt-Gray L."/>
            <person name="Ray D.A."/>
            <person name="Sullivan K.A.M."/>
            <person name="Roscito J.G."/>
            <person name="Kirilenko B.M."/>
            <person name="Davalos L.M."/>
            <person name="Corthals A.P."/>
            <person name="Power M.L."/>
            <person name="Jones G."/>
            <person name="Ransome R.D."/>
            <person name="Dechmann D.K.N."/>
            <person name="Locatelli A.G."/>
            <person name="Puechmaille S.J."/>
            <person name="Fedrigo O."/>
            <person name="Jarvis E.D."/>
            <person name="Hiller M."/>
            <person name="Vernes S.C."/>
            <person name="Myers E.W."/>
            <person name="Teeling E.C."/>
        </authorList>
    </citation>
    <scope>NUCLEOTIDE SEQUENCE [LARGE SCALE GENOMIC DNA]</scope>
    <source>
        <strain evidence="1">Bat1K_MPI-CBG_1</strain>
    </source>
</reference>